<protein>
    <submittedName>
        <fullName evidence="3">ScbA/BarX family gamma-butyrolactone biosynthesis protein</fullName>
    </submittedName>
</protein>
<evidence type="ECO:0000259" key="2">
    <source>
        <dbReference type="Pfam" id="PF03756"/>
    </source>
</evidence>
<keyword evidence="4" id="KW-1185">Reference proteome</keyword>
<dbReference type="Pfam" id="PF03756">
    <property type="entry name" value="AfsA"/>
    <property type="match status" value="2"/>
</dbReference>
<accession>A0ABU2LT65</accession>
<evidence type="ECO:0000313" key="3">
    <source>
        <dbReference type="EMBL" id="MDT0320777.1"/>
    </source>
</evidence>
<evidence type="ECO:0000256" key="1">
    <source>
        <dbReference type="SAM" id="MobiDB-lite"/>
    </source>
</evidence>
<reference evidence="4" key="1">
    <citation type="submission" date="2023-07" db="EMBL/GenBank/DDBJ databases">
        <title>30 novel species of actinomycetes from the DSMZ collection.</title>
        <authorList>
            <person name="Nouioui I."/>
        </authorList>
    </citation>
    <scope>NUCLEOTIDE SEQUENCE [LARGE SCALE GENOMIC DNA]</scope>
    <source>
        <strain evidence="4">DSM 44918</strain>
    </source>
</reference>
<feature type="region of interest" description="Disordered" evidence="1">
    <location>
        <begin position="1"/>
        <end position="21"/>
    </location>
</feature>
<comment type="caution">
    <text evidence="3">The sequence shown here is derived from an EMBL/GenBank/DDBJ whole genome shotgun (WGS) entry which is preliminary data.</text>
</comment>
<dbReference type="NCBIfam" id="NF041195">
    <property type="entry name" value="ScbA_BarX_GamBu"/>
    <property type="match status" value="1"/>
</dbReference>
<feature type="domain" description="A-factor biosynthesis hotdog" evidence="2">
    <location>
        <begin position="205"/>
        <end position="333"/>
    </location>
</feature>
<sequence>MPSPGFPHAPQAPTIPTPDIGFHSTISRSRVHRAALAETFVTDIVPLAADLFACGAQLPRSHAYFGDGGRAPAHHDTLLLVEVVRQAVMAGAHEFHDIPERDKFVLTHNRIAVTSLPGLRVGPAPAQLTVNVRVVRTVLRDDAVRGLDFEAILIIEGHPVAEVGMGMVYKTPDSYARLRERGRAEAGLAAEGVPLAPLQAIAPDLVGRRDQDNVVLAAPRVTGPGEVTADIRVDQDHPSMFDHPQDHVPGMVMNEAYRQIALHAADATHALHPFRGRLTGLDAVFVRFGELDLATTATATAGAPVTRGGLLTVPVTATLGQRDTPISTAEIELTYLRQGG</sequence>
<proteinExistence type="predicted"/>
<dbReference type="InterPro" id="IPR047757">
    <property type="entry name" value="AfsA-like"/>
</dbReference>
<dbReference type="Proteomes" id="UP001183420">
    <property type="component" value="Unassembled WGS sequence"/>
</dbReference>
<dbReference type="EMBL" id="JAVREM010000029">
    <property type="protein sequence ID" value="MDT0320777.1"/>
    <property type="molecule type" value="Genomic_DNA"/>
</dbReference>
<name>A0ABU2LT65_9ACTN</name>
<feature type="domain" description="A-factor biosynthesis hotdog" evidence="2">
    <location>
        <begin position="31"/>
        <end position="143"/>
    </location>
</feature>
<gene>
    <name evidence="3" type="ORF">RNC47_20825</name>
</gene>
<evidence type="ECO:0000313" key="4">
    <source>
        <dbReference type="Proteomes" id="UP001183420"/>
    </source>
</evidence>
<dbReference type="RefSeq" id="WP_311600953.1">
    <property type="nucleotide sequence ID" value="NZ_JAVREM010000029.1"/>
</dbReference>
<dbReference type="InterPro" id="IPR005509">
    <property type="entry name" value="AfsA_hotdog_dom"/>
</dbReference>
<organism evidence="3 4">
    <name type="scientific">Streptomyces millisiae</name>
    <dbReference type="NCBI Taxonomy" id="3075542"/>
    <lineage>
        <taxon>Bacteria</taxon>
        <taxon>Bacillati</taxon>
        <taxon>Actinomycetota</taxon>
        <taxon>Actinomycetes</taxon>
        <taxon>Kitasatosporales</taxon>
        <taxon>Streptomycetaceae</taxon>
        <taxon>Streptomyces</taxon>
    </lineage>
</organism>